<dbReference type="PROSITE" id="PS51155">
    <property type="entry name" value="CHIT_BIND_RR_2"/>
    <property type="match status" value="1"/>
</dbReference>
<evidence type="ECO:0000256" key="3">
    <source>
        <dbReference type="SAM" id="SignalP"/>
    </source>
</evidence>
<reference evidence="4" key="1">
    <citation type="submission" date="2017-09" db="EMBL/GenBank/DDBJ databases">
        <authorList>
            <person name="Ehlers B."/>
            <person name="Leendertz F.H."/>
        </authorList>
    </citation>
    <scope>NUCLEOTIDE SEQUENCE</scope>
    <source>
        <strain evidence="4">NlugCpr17</strain>
    </source>
</reference>
<organism evidence="4">
    <name type="scientific">Nilaparvata lugens</name>
    <name type="common">Brown planthopper</name>
    <dbReference type="NCBI Taxonomy" id="108931"/>
    <lineage>
        <taxon>Eukaryota</taxon>
        <taxon>Metazoa</taxon>
        <taxon>Ecdysozoa</taxon>
        <taxon>Arthropoda</taxon>
        <taxon>Hexapoda</taxon>
        <taxon>Insecta</taxon>
        <taxon>Pterygota</taxon>
        <taxon>Neoptera</taxon>
        <taxon>Paraneoptera</taxon>
        <taxon>Hemiptera</taxon>
        <taxon>Auchenorrhyncha</taxon>
        <taxon>Fulgoroidea</taxon>
        <taxon>Delphacidae</taxon>
        <taxon>Delphacinae</taxon>
        <taxon>Nilaparvata</taxon>
    </lineage>
</organism>
<evidence type="ECO:0000313" key="4">
    <source>
        <dbReference type="EMBL" id="AWK28313.1"/>
    </source>
</evidence>
<dbReference type="PANTHER" id="PTHR10380">
    <property type="entry name" value="CUTICLE PROTEIN"/>
    <property type="match status" value="1"/>
</dbReference>
<evidence type="ECO:0000256" key="1">
    <source>
        <dbReference type="ARBA" id="ARBA00022460"/>
    </source>
</evidence>
<name>A0A2S1ZS74_NILLU</name>
<dbReference type="PANTHER" id="PTHR10380:SF241">
    <property type="entry name" value="CUTICULAR PROTEIN 47EG-RELATED"/>
    <property type="match status" value="1"/>
</dbReference>
<dbReference type="Pfam" id="PF00379">
    <property type="entry name" value="Chitin_bind_4"/>
    <property type="match status" value="1"/>
</dbReference>
<reference evidence="4" key="2">
    <citation type="journal article" date="2018" name="Proc. Natl. Acad. Sci. U.S.A.">
        <title>A comprehensive omics analysis and functional survey of cuticular proteins in the brown planthopper.</title>
        <authorList>
            <person name="Pan P.L."/>
            <person name="Ye Y.X."/>
            <person name="Lou Y.H."/>
            <person name="Lu J.B."/>
            <person name="Cheng C."/>
            <person name="Shen Y."/>
            <person name="Moussian B."/>
            <person name="Zhang C.X."/>
        </authorList>
    </citation>
    <scope>NUCLEOTIDE SEQUENCE</scope>
    <source>
        <strain evidence="4">NlugCpr17</strain>
    </source>
</reference>
<sequence length="149" mass="16196">MDCLRCTVLMSMLGAVLSAPQQQYTTPIPILSQQQEVNADGSYKYSYATGNNIQVEETGFLKNAGIPEQEIQSAQGYFSYVDPDGVPVQLTYTADENGFVPQGAHLPTPPPTPEAILKALAFLATQPQQDYDEKGFPIGPAQPARFGRK</sequence>
<keyword evidence="3" id="KW-0732">Signal</keyword>
<dbReference type="EMBL" id="MF942790">
    <property type="protein sequence ID" value="AWK28313.1"/>
    <property type="molecule type" value="mRNA"/>
</dbReference>
<dbReference type="GO" id="GO:0062129">
    <property type="term" value="C:chitin-based extracellular matrix"/>
    <property type="evidence" value="ECO:0007669"/>
    <property type="project" value="TreeGrafter"/>
</dbReference>
<feature type="signal peptide" evidence="3">
    <location>
        <begin position="1"/>
        <end position="18"/>
    </location>
</feature>
<evidence type="ECO:0000256" key="2">
    <source>
        <dbReference type="PROSITE-ProRule" id="PRU00497"/>
    </source>
</evidence>
<dbReference type="GO" id="GO:0008010">
    <property type="term" value="F:structural constituent of chitin-based larval cuticle"/>
    <property type="evidence" value="ECO:0007669"/>
    <property type="project" value="TreeGrafter"/>
</dbReference>
<dbReference type="PROSITE" id="PS00233">
    <property type="entry name" value="CHIT_BIND_RR_1"/>
    <property type="match status" value="1"/>
</dbReference>
<keyword evidence="1 2" id="KW-0193">Cuticle</keyword>
<dbReference type="AlphaFoldDB" id="A0A2S1ZS74"/>
<dbReference type="PRINTS" id="PR00947">
    <property type="entry name" value="CUTICLE"/>
</dbReference>
<dbReference type="InterPro" id="IPR031311">
    <property type="entry name" value="CHIT_BIND_RR_consensus"/>
</dbReference>
<proteinExistence type="evidence at transcript level"/>
<dbReference type="OrthoDB" id="6372059at2759"/>
<dbReference type="InterPro" id="IPR000618">
    <property type="entry name" value="Insect_cuticle"/>
</dbReference>
<feature type="chain" id="PRO_5015510041" evidence="3">
    <location>
        <begin position="19"/>
        <end position="149"/>
    </location>
</feature>
<dbReference type="InterPro" id="IPR050468">
    <property type="entry name" value="Cuticle_Struct_Prot"/>
</dbReference>
<protein>
    <submittedName>
        <fullName evidence="4">Cuticular protein</fullName>
    </submittedName>
</protein>
<accession>A0A2S1ZS74</accession>